<dbReference type="EMBL" id="FJNB01000030">
    <property type="protein sequence ID" value="CZR09885.1"/>
    <property type="molecule type" value="Genomic_DNA"/>
</dbReference>
<dbReference type="Proteomes" id="UP000076878">
    <property type="component" value="Unassembled WGS sequence"/>
</dbReference>
<name>A0A143Z848_9LACT</name>
<keyword evidence="4" id="KW-1185">Reference proteome</keyword>
<evidence type="ECO:0000313" key="1">
    <source>
        <dbReference type="EMBL" id="CZR09885.1"/>
    </source>
</evidence>
<dbReference type="STRING" id="640938.TR210_2820"/>
<dbReference type="Proteomes" id="UP000199280">
    <property type="component" value="Unassembled WGS sequence"/>
</dbReference>
<reference evidence="2 4" key="2">
    <citation type="submission" date="2016-10" db="EMBL/GenBank/DDBJ databases">
        <authorList>
            <person name="Varghese N."/>
            <person name="Submissions S."/>
        </authorList>
    </citation>
    <scope>NUCLEOTIDE SEQUENCE [LARGE SCALE GENOMIC DNA]</scope>
    <source>
        <strain evidence="2 4">DSM 22150</strain>
    </source>
</reference>
<organism evidence="1 3">
    <name type="scientific">Trichococcus ilyis</name>
    <dbReference type="NCBI Taxonomy" id="640938"/>
    <lineage>
        <taxon>Bacteria</taxon>
        <taxon>Bacillati</taxon>
        <taxon>Bacillota</taxon>
        <taxon>Bacilli</taxon>
        <taxon>Lactobacillales</taxon>
        <taxon>Carnobacteriaceae</taxon>
        <taxon>Trichococcus</taxon>
    </lineage>
</organism>
<evidence type="ECO:0000313" key="4">
    <source>
        <dbReference type="Proteomes" id="UP000199280"/>
    </source>
</evidence>
<dbReference type="OrthoDB" id="9910488at2"/>
<evidence type="ECO:0000313" key="2">
    <source>
        <dbReference type="EMBL" id="SEJ87283.1"/>
    </source>
</evidence>
<dbReference type="AlphaFoldDB" id="A0A143Z848"/>
<dbReference type="RefSeq" id="WP_068624788.1">
    <property type="nucleotide sequence ID" value="NZ_FJNB01000030.1"/>
</dbReference>
<dbReference type="EMBL" id="FNYT01000033">
    <property type="protein sequence ID" value="SEJ87283.1"/>
    <property type="molecule type" value="Genomic_DNA"/>
</dbReference>
<protein>
    <submittedName>
        <fullName evidence="1">Uncharacterized protein</fullName>
    </submittedName>
</protein>
<evidence type="ECO:0000313" key="3">
    <source>
        <dbReference type="Proteomes" id="UP000076878"/>
    </source>
</evidence>
<sequence>MSEKSYELSTATKNSLEVAQSNYETVVSEVLPEELEDSKDMILSQLNLKPKKLYMRARMELADNPELTTVELRDLLINDLLKNTKSKLLRMVLKHAIKKSLKEKRI</sequence>
<reference evidence="1 3" key="1">
    <citation type="submission" date="2016-02" db="EMBL/GenBank/DDBJ databases">
        <authorList>
            <person name="Wen L."/>
            <person name="He K."/>
            <person name="Yang H."/>
        </authorList>
    </citation>
    <scope>NUCLEOTIDE SEQUENCE [LARGE SCALE GENOMIC DNA]</scope>
    <source>
        <strain evidence="1">Trichococcus_R210</strain>
    </source>
</reference>
<accession>A0A143Z848</accession>
<proteinExistence type="predicted"/>
<gene>
    <name evidence="2" type="ORF">SAMN05216375_13324</name>
    <name evidence="1" type="ORF">TR210_2820</name>
</gene>